<proteinExistence type="predicted"/>
<evidence type="ECO:0000313" key="2">
    <source>
        <dbReference type="EMBL" id="MBS7233428.1"/>
    </source>
</evidence>
<evidence type="ECO:0000256" key="1">
    <source>
        <dbReference type="SAM" id="SignalP"/>
    </source>
</evidence>
<feature type="chain" id="PRO_5046544175" evidence="1">
    <location>
        <begin position="19"/>
        <end position="227"/>
    </location>
</feature>
<comment type="caution">
    <text evidence="2">The sequence shown here is derived from an EMBL/GenBank/DDBJ whole genome shotgun (WGS) entry which is preliminary data.</text>
</comment>
<dbReference type="EMBL" id="JAGYVZ010000025">
    <property type="protein sequence ID" value="MBS7233428.1"/>
    <property type="molecule type" value="Genomic_DNA"/>
</dbReference>
<dbReference type="RefSeq" id="WP_213305836.1">
    <property type="nucleotide sequence ID" value="NZ_JAGYVZ010000025.1"/>
</dbReference>
<keyword evidence="3" id="KW-1185">Reference proteome</keyword>
<organism evidence="2 3">
    <name type="scientific">Flavobacterium psychroterrae</name>
    <dbReference type="NCBI Taxonomy" id="2133767"/>
    <lineage>
        <taxon>Bacteria</taxon>
        <taxon>Pseudomonadati</taxon>
        <taxon>Bacteroidota</taxon>
        <taxon>Flavobacteriia</taxon>
        <taxon>Flavobacteriales</taxon>
        <taxon>Flavobacteriaceae</taxon>
        <taxon>Flavobacterium</taxon>
    </lineage>
</organism>
<reference evidence="2 3" key="1">
    <citation type="journal article" date="2018" name="Int. J. Syst. Evol. Microbiol.">
        <title>Flavobacterium chryseum sp. nov. and Flavobacterium psychroterrae sp. nov., novel environmental bacteria isolated from Antarctica.</title>
        <authorList>
            <person name="Kralova S."/>
            <person name="Svec P."/>
            <person name="Busse H.J."/>
            <person name="Stankova E."/>
            <person name="Vaczi P."/>
            <person name="Sedlacek I."/>
        </authorList>
    </citation>
    <scope>NUCLEOTIDE SEQUENCE [LARGE SCALE GENOMIC DNA]</scope>
    <source>
        <strain evidence="2 3">CCM 8827</strain>
    </source>
</reference>
<dbReference type="Proteomes" id="UP000722625">
    <property type="component" value="Unassembled WGS sequence"/>
</dbReference>
<protein>
    <submittedName>
        <fullName evidence="2">Uncharacterized protein</fullName>
    </submittedName>
</protein>
<accession>A0ABS5PGI5</accession>
<keyword evidence="1" id="KW-0732">Signal</keyword>
<name>A0ABS5PGI5_9FLAO</name>
<feature type="signal peptide" evidence="1">
    <location>
        <begin position="1"/>
        <end position="18"/>
    </location>
</feature>
<evidence type="ECO:0000313" key="3">
    <source>
        <dbReference type="Proteomes" id="UP000722625"/>
    </source>
</evidence>
<gene>
    <name evidence="2" type="ORF">KHA90_20650</name>
</gene>
<sequence>MKKSVLFLFFLFSLNLTFSQQKSISKTTNNKSAKAIRKHDTFNETIKITNKKLLLFIPKGYEAIAQQNGDLNLDKIGDCILVLGKATEETTSNMDENKPDKRPVLLLLGQKDGSFKLAYKNENAAYCIDCGGLFGDPFNAIAIKNGYFSIEHRISGGHHWEHITTFKFNKSKNNWYLYKDHFINYILNPSSAPDAEALITDVDKLKTVKDFGEISFQQFNIYSEKGY</sequence>